<evidence type="ECO:0000259" key="7">
    <source>
        <dbReference type="PROSITE" id="PS51900"/>
    </source>
</evidence>
<dbReference type="InterPro" id="IPR013762">
    <property type="entry name" value="Integrase-like_cat_sf"/>
</dbReference>
<dbReference type="PROSITE" id="PS51898">
    <property type="entry name" value="TYR_RECOMBINASE"/>
    <property type="match status" value="1"/>
</dbReference>
<feature type="domain" description="Core-binding (CB)" evidence="7">
    <location>
        <begin position="105"/>
        <end position="193"/>
    </location>
</feature>
<dbReference type="KEGG" id="cof:FOZ74_11205"/>
<name>A0A5B8RWU9_9BURK</name>
<dbReference type="InterPro" id="IPR010998">
    <property type="entry name" value="Integrase_recombinase_N"/>
</dbReference>
<dbReference type="InterPro" id="IPR038488">
    <property type="entry name" value="Integrase_DNA-bd_sf"/>
</dbReference>
<keyword evidence="2" id="KW-0229">DNA integration</keyword>
<keyword evidence="9" id="KW-1185">Reference proteome</keyword>
<dbReference type="SUPFAM" id="SSF56349">
    <property type="entry name" value="DNA breaking-rejoining enzymes"/>
    <property type="match status" value="1"/>
</dbReference>
<dbReference type="CDD" id="cd00801">
    <property type="entry name" value="INT_P4_C"/>
    <property type="match status" value="1"/>
</dbReference>
<comment type="similarity">
    <text evidence="1">Belongs to the 'phage' integrase family.</text>
</comment>
<dbReference type="Pfam" id="PF22022">
    <property type="entry name" value="Phage_int_M"/>
    <property type="match status" value="1"/>
</dbReference>
<dbReference type="GO" id="GO:0015074">
    <property type="term" value="P:DNA integration"/>
    <property type="evidence" value="ECO:0007669"/>
    <property type="project" value="UniProtKB-KW"/>
</dbReference>
<dbReference type="EMBL" id="CP042344">
    <property type="protein sequence ID" value="QEA13553.1"/>
    <property type="molecule type" value="Genomic_DNA"/>
</dbReference>
<gene>
    <name evidence="8" type="ORF">FOZ74_11205</name>
</gene>
<dbReference type="Gene3D" id="1.10.443.10">
    <property type="entry name" value="Intergrase catalytic core"/>
    <property type="match status" value="1"/>
</dbReference>
<dbReference type="InterPro" id="IPR002104">
    <property type="entry name" value="Integrase_catalytic"/>
</dbReference>
<dbReference type="PANTHER" id="PTHR30629">
    <property type="entry name" value="PROPHAGE INTEGRASE"/>
    <property type="match status" value="1"/>
</dbReference>
<proteinExistence type="inferred from homology"/>
<dbReference type="InterPro" id="IPR050808">
    <property type="entry name" value="Phage_Integrase"/>
</dbReference>
<dbReference type="PROSITE" id="PS51900">
    <property type="entry name" value="CB"/>
    <property type="match status" value="1"/>
</dbReference>
<dbReference type="Gene3D" id="1.10.150.130">
    <property type="match status" value="1"/>
</dbReference>
<dbReference type="Gene3D" id="3.30.160.390">
    <property type="entry name" value="Integrase, DNA-binding domain"/>
    <property type="match status" value="1"/>
</dbReference>
<accession>A0A5B8RWU9</accession>
<evidence type="ECO:0000313" key="8">
    <source>
        <dbReference type="EMBL" id="QEA13553.1"/>
    </source>
</evidence>
<dbReference type="RefSeq" id="WP_146913143.1">
    <property type="nucleotide sequence ID" value="NZ_CP042344.1"/>
</dbReference>
<dbReference type="GO" id="GO:0006310">
    <property type="term" value="P:DNA recombination"/>
    <property type="evidence" value="ECO:0007669"/>
    <property type="project" value="UniProtKB-KW"/>
</dbReference>
<dbReference type="GO" id="GO:0003677">
    <property type="term" value="F:DNA binding"/>
    <property type="evidence" value="ECO:0007669"/>
    <property type="project" value="UniProtKB-UniRule"/>
</dbReference>
<protein>
    <submittedName>
        <fullName evidence="8">Tyrosine-type recombinase/integrase</fullName>
    </submittedName>
</protein>
<evidence type="ECO:0000256" key="5">
    <source>
        <dbReference type="PROSITE-ProRule" id="PRU01248"/>
    </source>
</evidence>
<evidence type="ECO:0000256" key="4">
    <source>
        <dbReference type="ARBA" id="ARBA00023172"/>
    </source>
</evidence>
<dbReference type="InterPro" id="IPR011010">
    <property type="entry name" value="DNA_brk_join_enz"/>
</dbReference>
<evidence type="ECO:0000256" key="1">
    <source>
        <dbReference type="ARBA" id="ARBA00008857"/>
    </source>
</evidence>
<evidence type="ECO:0000256" key="2">
    <source>
        <dbReference type="ARBA" id="ARBA00022908"/>
    </source>
</evidence>
<evidence type="ECO:0000259" key="6">
    <source>
        <dbReference type="PROSITE" id="PS51898"/>
    </source>
</evidence>
<dbReference type="InterPro" id="IPR053876">
    <property type="entry name" value="Phage_int_M"/>
</dbReference>
<dbReference type="PANTHER" id="PTHR30629:SF2">
    <property type="entry name" value="PROPHAGE INTEGRASE INTS-RELATED"/>
    <property type="match status" value="1"/>
</dbReference>
<feature type="domain" description="Tyr recombinase" evidence="6">
    <location>
        <begin position="225"/>
        <end position="394"/>
    </location>
</feature>
<sequence length="420" mass="46194">MPRIAKQLSERAVAAIKQPGRRAVGGVQGLHLLVSPTGWRSWVLRVVVAGTRKDWGLGAYPGVSLAAARDAARAVHDSIRAGEVPEPATSKRKRLAAEQLANTEKTFDFCVERFLDAKGVEWRNAKHRAQWRSTLAQYASPVLGALPVSEIERRHVLAVLTQPVGGESTLWLAKNETASRLRGRIERVLDWAAASGYRRSGENPAAWRGHLDALLPAPGKIQKTEHHRALPYADIPAFIAALRKRDGAAARALEFAILTAARSGEVRGATWDELDFENRLWTIPAGRMKAGREHRVPLSAAAVTLLKKLPGVADSPYVFPGARGPLSDMSLTAVLRRMNVDCVPHGFRSSFRDWAAAGNWPRELAELSLAHVTKGKVEAAYWRADALDKRRELMQAWAEYCQTHEETPPKKGGVNQAKKT</sequence>
<reference evidence="8 9" key="1">
    <citation type="submission" date="2019-07" db="EMBL/GenBank/DDBJ databases">
        <title>Complete genome sequence of Comamonas sp. NLF 7-7 isolated from livestock.</title>
        <authorList>
            <person name="Kim D.H."/>
            <person name="Kim J.G."/>
        </authorList>
    </citation>
    <scope>NUCLEOTIDE SEQUENCE [LARGE SCALE GENOMIC DNA]</scope>
    <source>
        <strain evidence="8 9">NLF 7-7</strain>
    </source>
</reference>
<dbReference type="AlphaFoldDB" id="A0A5B8RWU9"/>
<dbReference type="OrthoDB" id="9775880at2"/>
<dbReference type="Pfam" id="PF00589">
    <property type="entry name" value="Phage_integrase"/>
    <property type="match status" value="1"/>
</dbReference>
<keyword evidence="4" id="KW-0233">DNA recombination</keyword>
<keyword evidence="3 5" id="KW-0238">DNA-binding</keyword>
<organism evidence="8 9">
    <name type="scientific">Comamonas flocculans</name>
    <dbReference type="NCBI Taxonomy" id="2597701"/>
    <lineage>
        <taxon>Bacteria</taxon>
        <taxon>Pseudomonadati</taxon>
        <taxon>Pseudomonadota</taxon>
        <taxon>Betaproteobacteria</taxon>
        <taxon>Burkholderiales</taxon>
        <taxon>Comamonadaceae</taxon>
        <taxon>Comamonas</taxon>
    </lineage>
</organism>
<dbReference type="InterPro" id="IPR025166">
    <property type="entry name" value="Integrase_DNA_bind_dom"/>
</dbReference>
<evidence type="ECO:0000256" key="3">
    <source>
        <dbReference type="ARBA" id="ARBA00023125"/>
    </source>
</evidence>
<dbReference type="Proteomes" id="UP000321199">
    <property type="component" value="Chromosome"/>
</dbReference>
<dbReference type="Pfam" id="PF13356">
    <property type="entry name" value="Arm-DNA-bind_3"/>
    <property type="match status" value="1"/>
</dbReference>
<dbReference type="InterPro" id="IPR044068">
    <property type="entry name" value="CB"/>
</dbReference>
<evidence type="ECO:0000313" key="9">
    <source>
        <dbReference type="Proteomes" id="UP000321199"/>
    </source>
</evidence>